<comment type="subcellular location">
    <subcellularLocation>
        <location evidence="1">Nucleus</location>
    </subcellularLocation>
</comment>
<dbReference type="AlphaFoldDB" id="A0A8H4CRP2"/>
<feature type="domain" description="Zn(2)-C6 fungal-type" evidence="4">
    <location>
        <begin position="28"/>
        <end position="58"/>
    </location>
</feature>
<dbReference type="CDD" id="cd00067">
    <property type="entry name" value="GAL4"/>
    <property type="match status" value="1"/>
</dbReference>
<dbReference type="Gene3D" id="4.10.240.10">
    <property type="entry name" value="Zn(2)-C6 fungal-type DNA-binding domain"/>
    <property type="match status" value="1"/>
</dbReference>
<feature type="region of interest" description="Disordered" evidence="3">
    <location>
        <begin position="1"/>
        <end position="26"/>
    </location>
</feature>
<dbReference type="InterPro" id="IPR001138">
    <property type="entry name" value="Zn2Cys6_DnaBD"/>
</dbReference>
<evidence type="ECO:0000256" key="1">
    <source>
        <dbReference type="ARBA" id="ARBA00004123"/>
    </source>
</evidence>
<dbReference type="Pfam" id="PF00172">
    <property type="entry name" value="Zn_clus"/>
    <property type="match status" value="1"/>
</dbReference>
<protein>
    <recommendedName>
        <fullName evidence="4">Zn(2)-C6 fungal-type domain-containing protein</fullName>
    </recommendedName>
</protein>
<evidence type="ECO:0000256" key="3">
    <source>
        <dbReference type="SAM" id="MobiDB-lite"/>
    </source>
</evidence>
<dbReference type="GO" id="GO:0005634">
    <property type="term" value="C:nucleus"/>
    <property type="evidence" value="ECO:0007669"/>
    <property type="project" value="UniProtKB-SubCell"/>
</dbReference>
<evidence type="ECO:0000259" key="4">
    <source>
        <dbReference type="PROSITE" id="PS50048"/>
    </source>
</evidence>
<dbReference type="GO" id="GO:0000976">
    <property type="term" value="F:transcription cis-regulatory region binding"/>
    <property type="evidence" value="ECO:0007669"/>
    <property type="project" value="TreeGrafter"/>
</dbReference>
<comment type="caution">
    <text evidence="5">The sequence shown here is derived from an EMBL/GenBank/DDBJ whole genome shotgun (WGS) entry which is preliminary data.</text>
</comment>
<dbReference type="EMBL" id="WVTB01000017">
    <property type="protein sequence ID" value="KAF3808900.1"/>
    <property type="molecule type" value="Genomic_DNA"/>
</dbReference>
<feature type="compositionally biased region" description="Polar residues" evidence="3">
    <location>
        <begin position="1"/>
        <end position="18"/>
    </location>
</feature>
<sequence>MDNHQISAQNSESPSGVSDTPCRRSKTGCQQCRQRKKKCDETHPRCTSCIKRGLSCDWQPPKRCSQQIARRRHAFNKDFTVQSEMRSLITVFALPPASVQDRLMSHFRAKSPRWLSASGGEKSEEYLGLIIPVAIRNPVVLNCILALAAGDMCKYEPASSNLLGLTHGFYGQAVAGIHAALNKQNDRSENSAVPSHLSDGHEACPGDDIVLAIILLCVHEAVNYTHSDRLIPHVNAVAALCYGSCRDAKTDSPLRAITIEIFCYFAALISFSHGRELKLDLASHIFNSPTVWGKGFHGTLLVHRCREIFSTILKVAVLIKNTSLVSTVPYLVSVELRNFESQLLSLSTDVEPGAAKTHEDTTSELYRLACLAYIKLLLTPTLSHRSLEIQLLVRRFVVELSRLPSDSPANNILCWPLVVIGLCSVMAVHRRDIGGRLRKMHETSWRSDIVSRSAEFLSQRWKEDVPCDHECREEQSPSAIQCACNTSRCIPNAARRHFDVPIVLL</sequence>
<evidence type="ECO:0000313" key="6">
    <source>
        <dbReference type="Proteomes" id="UP000613401"/>
    </source>
</evidence>
<organism evidence="5 6">
    <name type="scientific">Colletotrichum gloeosporioides</name>
    <name type="common">Anthracnose fungus</name>
    <name type="synonym">Glomerella cingulata</name>
    <dbReference type="NCBI Taxonomy" id="474922"/>
    <lineage>
        <taxon>Eukaryota</taxon>
        <taxon>Fungi</taxon>
        <taxon>Dikarya</taxon>
        <taxon>Ascomycota</taxon>
        <taxon>Pezizomycotina</taxon>
        <taxon>Sordariomycetes</taxon>
        <taxon>Hypocreomycetidae</taxon>
        <taxon>Glomerellales</taxon>
        <taxon>Glomerellaceae</taxon>
        <taxon>Colletotrichum</taxon>
        <taxon>Colletotrichum gloeosporioides species complex</taxon>
    </lineage>
</organism>
<keyword evidence="6" id="KW-1185">Reference proteome</keyword>
<accession>A0A8H4CRP2</accession>
<gene>
    <name evidence="5" type="ORF">GCG54_00011091</name>
</gene>
<dbReference type="GO" id="GO:0045944">
    <property type="term" value="P:positive regulation of transcription by RNA polymerase II"/>
    <property type="evidence" value="ECO:0007669"/>
    <property type="project" value="TreeGrafter"/>
</dbReference>
<dbReference type="Proteomes" id="UP000613401">
    <property type="component" value="Unassembled WGS sequence"/>
</dbReference>
<evidence type="ECO:0000313" key="5">
    <source>
        <dbReference type="EMBL" id="KAF3808900.1"/>
    </source>
</evidence>
<dbReference type="PANTHER" id="PTHR37534">
    <property type="entry name" value="TRANSCRIPTIONAL ACTIVATOR PROTEIN UGA3"/>
    <property type="match status" value="1"/>
</dbReference>
<dbReference type="GO" id="GO:0000981">
    <property type="term" value="F:DNA-binding transcription factor activity, RNA polymerase II-specific"/>
    <property type="evidence" value="ECO:0007669"/>
    <property type="project" value="InterPro"/>
</dbReference>
<dbReference type="RefSeq" id="XP_045268059.1">
    <property type="nucleotide sequence ID" value="XM_045411001.1"/>
</dbReference>
<dbReference type="GO" id="GO:0008270">
    <property type="term" value="F:zinc ion binding"/>
    <property type="evidence" value="ECO:0007669"/>
    <property type="project" value="InterPro"/>
</dbReference>
<dbReference type="PANTHER" id="PTHR37534:SF16">
    <property type="entry name" value="ZN(II)2CYS6 TRANSCRIPTION FACTOR (EUROFUNG)-RELATED"/>
    <property type="match status" value="1"/>
</dbReference>
<dbReference type="GeneID" id="69018217"/>
<dbReference type="InterPro" id="IPR021858">
    <property type="entry name" value="Fun_TF"/>
</dbReference>
<dbReference type="PROSITE" id="PS00463">
    <property type="entry name" value="ZN2_CY6_FUNGAL_1"/>
    <property type="match status" value="1"/>
</dbReference>
<dbReference type="PROSITE" id="PS50048">
    <property type="entry name" value="ZN2_CY6_FUNGAL_2"/>
    <property type="match status" value="1"/>
</dbReference>
<reference evidence="5" key="2">
    <citation type="submission" date="2020-03" db="EMBL/GenBank/DDBJ databases">
        <authorList>
            <person name="Fu F.-F."/>
            <person name="Chen J."/>
        </authorList>
    </citation>
    <scope>NUCLEOTIDE SEQUENCE</scope>
    <source>
        <strain evidence="5">Lc1</strain>
    </source>
</reference>
<proteinExistence type="predicted"/>
<reference evidence="5" key="1">
    <citation type="journal article" date="2020" name="Phytopathology">
        <title>Genome sequence and comparative analysis of Colletotrichum gloeosporioides isolated from Liriodendron leaves.</title>
        <authorList>
            <person name="Fu F.F."/>
            <person name="Hao Z."/>
            <person name="Wang P."/>
            <person name="Lu Y."/>
            <person name="Xue L.J."/>
            <person name="Wei G."/>
            <person name="Tian Y."/>
            <person name="Baishi H."/>
            <person name="Xu H."/>
            <person name="Shi J."/>
            <person name="Cheng T."/>
            <person name="Wang G."/>
            <person name="Yi Y."/>
            <person name="Chen J."/>
        </authorList>
    </citation>
    <scope>NUCLEOTIDE SEQUENCE</scope>
    <source>
        <strain evidence="5">Lc1</strain>
    </source>
</reference>
<name>A0A8H4CRP2_COLGL</name>
<dbReference type="SMART" id="SM00066">
    <property type="entry name" value="GAL4"/>
    <property type="match status" value="1"/>
</dbReference>
<evidence type="ECO:0000256" key="2">
    <source>
        <dbReference type="ARBA" id="ARBA00023242"/>
    </source>
</evidence>
<keyword evidence="2" id="KW-0539">Nucleus</keyword>
<dbReference type="InterPro" id="IPR036864">
    <property type="entry name" value="Zn2-C6_fun-type_DNA-bd_sf"/>
</dbReference>
<dbReference type="SUPFAM" id="SSF57701">
    <property type="entry name" value="Zn2/Cys6 DNA-binding domain"/>
    <property type="match status" value="1"/>
</dbReference>
<dbReference type="Pfam" id="PF11951">
    <property type="entry name" value="Fungal_trans_2"/>
    <property type="match status" value="1"/>
</dbReference>